<dbReference type="SUPFAM" id="SSF50156">
    <property type="entry name" value="PDZ domain-like"/>
    <property type="match status" value="1"/>
</dbReference>
<feature type="transmembrane region" description="Helical" evidence="11">
    <location>
        <begin position="361"/>
        <end position="379"/>
    </location>
</feature>
<evidence type="ECO:0000256" key="9">
    <source>
        <dbReference type="ARBA" id="ARBA00023049"/>
    </source>
</evidence>
<dbReference type="InterPro" id="IPR004387">
    <property type="entry name" value="Pept_M50_Zn"/>
</dbReference>
<dbReference type="PANTHER" id="PTHR42837:SF2">
    <property type="entry name" value="MEMBRANE METALLOPROTEASE ARASP2, CHLOROPLASTIC-RELATED"/>
    <property type="match status" value="1"/>
</dbReference>
<dbReference type="Proteomes" id="UP000034544">
    <property type="component" value="Unassembled WGS sequence"/>
</dbReference>
<comment type="cofactor">
    <cofactor evidence="1">
        <name>Zn(2+)</name>
        <dbReference type="ChEBI" id="CHEBI:29105"/>
    </cofactor>
</comment>
<evidence type="ECO:0000313" key="14">
    <source>
        <dbReference type="Proteomes" id="UP000034544"/>
    </source>
</evidence>
<evidence type="ECO:0000256" key="5">
    <source>
        <dbReference type="ARBA" id="ARBA00022692"/>
    </source>
</evidence>
<dbReference type="Gene3D" id="2.30.42.10">
    <property type="match status" value="1"/>
</dbReference>
<evidence type="ECO:0000256" key="8">
    <source>
        <dbReference type="ARBA" id="ARBA00022989"/>
    </source>
</evidence>
<keyword evidence="4 13" id="KW-0645">Protease</keyword>
<name>A0A0G0YAS0_UNCKA</name>
<evidence type="ECO:0000256" key="4">
    <source>
        <dbReference type="ARBA" id="ARBA00022670"/>
    </source>
</evidence>
<feature type="transmembrane region" description="Helical" evidence="11">
    <location>
        <begin position="103"/>
        <end position="126"/>
    </location>
</feature>
<dbReference type="InterPro" id="IPR001478">
    <property type="entry name" value="PDZ"/>
</dbReference>
<organism evidence="13 14">
    <name type="scientific">candidate division WWE3 bacterium GW2011_GWE1_41_27</name>
    <dbReference type="NCBI Taxonomy" id="1619131"/>
    <lineage>
        <taxon>Bacteria</taxon>
        <taxon>Katanobacteria</taxon>
    </lineage>
</organism>
<dbReference type="Pfam" id="PF02163">
    <property type="entry name" value="Peptidase_M50"/>
    <property type="match status" value="1"/>
</dbReference>
<proteinExistence type="inferred from homology"/>
<dbReference type="SMART" id="SM00228">
    <property type="entry name" value="PDZ"/>
    <property type="match status" value="1"/>
</dbReference>
<gene>
    <name evidence="13" type="ORF">UU59_C0025G0002</name>
</gene>
<feature type="transmembrane region" description="Helical" evidence="11">
    <location>
        <begin position="310"/>
        <end position="331"/>
    </location>
</feature>
<dbReference type="EMBL" id="LCBF01000025">
    <property type="protein sequence ID" value="KKS06656.1"/>
    <property type="molecule type" value="Genomic_DNA"/>
</dbReference>
<dbReference type="GO" id="GO:0016020">
    <property type="term" value="C:membrane"/>
    <property type="evidence" value="ECO:0007669"/>
    <property type="project" value="UniProtKB-SubCell"/>
</dbReference>
<evidence type="ECO:0000256" key="1">
    <source>
        <dbReference type="ARBA" id="ARBA00001947"/>
    </source>
</evidence>
<evidence type="ECO:0000256" key="3">
    <source>
        <dbReference type="ARBA" id="ARBA00007931"/>
    </source>
</evidence>
<dbReference type="PROSITE" id="PS50106">
    <property type="entry name" value="PDZ"/>
    <property type="match status" value="1"/>
</dbReference>
<dbReference type="GO" id="GO:0006508">
    <property type="term" value="P:proteolysis"/>
    <property type="evidence" value="ECO:0007669"/>
    <property type="project" value="UniProtKB-KW"/>
</dbReference>
<comment type="similarity">
    <text evidence="3">Belongs to the peptidase M50B family.</text>
</comment>
<keyword evidence="9 13" id="KW-0482">Metalloprotease</keyword>
<dbReference type="PANTHER" id="PTHR42837">
    <property type="entry name" value="REGULATOR OF SIGMA-E PROTEASE RSEP"/>
    <property type="match status" value="1"/>
</dbReference>
<dbReference type="GO" id="GO:0004222">
    <property type="term" value="F:metalloendopeptidase activity"/>
    <property type="evidence" value="ECO:0007669"/>
    <property type="project" value="InterPro"/>
</dbReference>
<keyword evidence="10 11" id="KW-0472">Membrane</keyword>
<sequence length="384" mass="42244">MTTLIIFLLILSVLVLIHELGHFMAAKANGVRVEEFGWGLPPRIIGKKFGETTYSINLLPFGGFVKLTGEDLEQGQDDTGDLGKTGTLDPKSFAAKTPLQRGIILTAGVFMNIVLAVVIFYIFMFVNGFKTFQMPLIFDYDFKFGETTKIGTVISGIQPGSPAEKAGLTLGEAVTAVNGREVKDIQQFKSVLSEFAGQPVLLTLNDLKDTTYSKIRNVQVSPTEDESGKPIIGVYLGESVSISYERPLERVLVGFYHSYNVVGYSMNTLGQIVSLSFKTRDISPVSESVSGPVGIYNLVDMVLKYGGPNAWLTLFDYTALMSLSLAIINIMPFPALDGGRVVFVLFEGVTRRKPNPKMEAVFHRFGMYFLLGFLILITIKDVVR</sequence>
<accession>A0A0G0YAS0</accession>
<evidence type="ECO:0000256" key="6">
    <source>
        <dbReference type="ARBA" id="ARBA00022801"/>
    </source>
</evidence>
<reference evidence="13 14" key="1">
    <citation type="journal article" date="2015" name="Nature">
        <title>rRNA introns, odd ribosomes, and small enigmatic genomes across a large radiation of phyla.</title>
        <authorList>
            <person name="Brown C.T."/>
            <person name="Hug L.A."/>
            <person name="Thomas B.C."/>
            <person name="Sharon I."/>
            <person name="Castelle C.J."/>
            <person name="Singh A."/>
            <person name="Wilkins M.J."/>
            <person name="Williams K.H."/>
            <person name="Banfield J.F."/>
        </authorList>
    </citation>
    <scope>NUCLEOTIDE SEQUENCE [LARGE SCALE GENOMIC DNA]</scope>
</reference>
<evidence type="ECO:0000256" key="11">
    <source>
        <dbReference type="SAM" id="Phobius"/>
    </source>
</evidence>
<evidence type="ECO:0000256" key="7">
    <source>
        <dbReference type="ARBA" id="ARBA00022833"/>
    </source>
</evidence>
<dbReference type="InterPro" id="IPR008915">
    <property type="entry name" value="Peptidase_M50"/>
</dbReference>
<dbReference type="InterPro" id="IPR041489">
    <property type="entry name" value="PDZ_6"/>
</dbReference>
<evidence type="ECO:0000259" key="12">
    <source>
        <dbReference type="PROSITE" id="PS50106"/>
    </source>
</evidence>
<evidence type="ECO:0000313" key="13">
    <source>
        <dbReference type="EMBL" id="KKS06656.1"/>
    </source>
</evidence>
<keyword evidence="5 11" id="KW-0812">Transmembrane</keyword>
<keyword evidence="7" id="KW-0862">Zinc</keyword>
<feature type="domain" description="PDZ" evidence="12">
    <location>
        <begin position="151"/>
        <end position="185"/>
    </location>
</feature>
<dbReference type="Pfam" id="PF17820">
    <property type="entry name" value="PDZ_6"/>
    <property type="match status" value="1"/>
</dbReference>
<evidence type="ECO:0000256" key="10">
    <source>
        <dbReference type="ARBA" id="ARBA00023136"/>
    </source>
</evidence>
<evidence type="ECO:0000256" key="2">
    <source>
        <dbReference type="ARBA" id="ARBA00004141"/>
    </source>
</evidence>
<protein>
    <submittedName>
        <fullName evidence="13">Membrane-associated zinc metalloprotease</fullName>
    </submittedName>
</protein>
<dbReference type="AlphaFoldDB" id="A0A0G0YAS0"/>
<dbReference type="CDD" id="cd06163">
    <property type="entry name" value="S2P-M50_PDZ_RseP-like"/>
    <property type="match status" value="1"/>
</dbReference>
<dbReference type="InterPro" id="IPR036034">
    <property type="entry name" value="PDZ_sf"/>
</dbReference>
<keyword evidence="6" id="KW-0378">Hydrolase</keyword>
<comment type="caution">
    <text evidence="13">The sequence shown here is derived from an EMBL/GenBank/DDBJ whole genome shotgun (WGS) entry which is preliminary data.</text>
</comment>
<keyword evidence="8 11" id="KW-1133">Transmembrane helix</keyword>
<comment type="subcellular location">
    <subcellularLocation>
        <location evidence="2">Membrane</location>
        <topology evidence="2">Multi-pass membrane protein</topology>
    </subcellularLocation>
</comment>